<dbReference type="AlphaFoldDB" id="A0A1K1N6X8"/>
<keyword evidence="2" id="KW-1185">Reference proteome</keyword>
<organism evidence="1 2">
    <name type="scientific">Sinomicrobium oceani</name>
    <dbReference type="NCBI Taxonomy" id="1150368"/>
    <lineage>
        <taxon>Bacteria</taxon>
        <taxon>Pseudomonadati</taxon>
        <taxon>Bacteroidota</taxon>
        <taxon>Flavobacteriia</taxon>
        <taxon>Flavobacteriales</taxon>
        <taxon>Flavobacteriaceae</taxon>
        <taxon>Sinomicrobium</taxon>
    </lineage>
</organism>
<gene>
    <name evidence="1" type="ORF">SAMN02927921_01066</name>
</gene>
<name>A0A1K1N6X8_9FLAO</name>
<evidence type="ECO:0000313" key="1">
    <source>
        <dbReference type="EMBL" id="SFW31107.1"/>
    </source>
</evidence>
<dbReference type="Proteomes" id="UP000182248">
    <property type="component" value="Unassembled WGS sequence"/>
</dbReference>
<proteinExistence type="predicted"/>
<reference evidence="1 2" key="1">
    <citation type="submission" date="2016-11" db="EMBL/GenBank/DDBJ databases">
        <authorList>
            <person name="Jaros S."/>
            <person name="Januszkiewicz K."/>
            <person name="Wedrychowicz H."/>
        </authorList>
    </citation>
    <scope>NUCLEOTIDE SEQUENCE [LARGE SCALE GENOMIC DNA]</scope>
    <source>
        <strain evidence="1 2">CGMCC 1.12145</strain>
    </source>
</reference>
<accession>A0A1K1N6X8</accession>
<evidence type="ECO:0000313" key="2">
    <source>
        <dbReference type="Proteomes" id="UP000182248"/>
    </source>
</evidence>
<sequence>MFLIAGEVFLRSKNNKSFPEHAKKGFVFSVKELLPGNLQYFEF</sequence>
<protein>
    <submittedName>
        <fullName evidence="1">Uncharacterized protein</fullName>
    </submittedName>
</protein>
<dbReference type="EMBL" id="FPJE01000004">
    <property type="protein sequence ID" value="SFW31107.1"/>
    <property type="molecule type" value="Genomic_DNA"/>
</dbReference>